<organism evidence="3 4">
    <name type="scientific">Parasulfitobacter algicola</name>
    <dbReference type="NCBI Taxonomy" id="2614809"/>
    <lineage>
        <taxon>Bacteria</taxon>
        <taxon>Pseudomonadati</taxon>
        <taxon>Pseudomonadota</taxon>
        <taxon>Alphaproteobacteria</taxon>
        <taxon>Rhodobacterales</taxon>
        <taxon>Roseobacteraceae</taxon>
        <taxon>Parasulfitobacter</taxon>
    </lineage>
</organism>
<accession>A0ABX2IS94</accession>
<dbReference type="EMBL" id="JABUFE010000008">
    <property type="protein sequence ID" value="NSX55773.1"/>
    <property type="molecule type" value="Genomic_DNA"/>
</dbReference>
<feature type="transmembrane region" description="Helical" evidence="1">
    <location>
        <begin position="151"/>
        <end position="172"/>
    </location>
</feature>
<name>A0ABX2IS94_9RHOB</name>
<reference evidence="3 4" key="1">
    <citation type="submission" date="2020-06" db="EMBL/GenBank/DDBJ databases">
        <title>Sulfitobacter algicola sp. nov., isolated from green algae.</title>
        <authorList>
            <person name="Wang C."/>
        </authorList>
    </citation>
    <scope>NUCLEOTIDE SEQUENCE [LARGE SCALE GENOMIC DNA]</scope>
    <source>
        <strain evidence="3 4">1151</strain>
    </source>
</reference>
<evidence type="ECO:0000313" key="4">
    <source>
        <dbReference type="Proteomes" id="UP000777935"/>
    </source>
</evidence>
<keyword evidence="1" id="KW-0812">Transmembrane</keyword>
<proteinExistence type="predicted"/>
<keyword evidence="4" id="KW-1185">Reference proteome</keyword>
<dbReference type="PANTHER" id="PTHR34475">
    <property type="match status" value="1"/>
</dbReference>
<dbReference type="PANTHER" id="PTHR34475:SF1">
    <property type="entry name" value="CYTOSKELETON PROTEIN RODZ"/>
    <property type="match status" value="1"/>
</dbReference>
<dbReference type="CDD" id="cd00093">
    <property type="entry name" value="HTH_XRE"/>
    <property type="match status" value="1"/>
</dbReference>
<dbReference type="InterPro" id="IPR001387">
    <property type="entry name" value="Cro/C1-type_HTH"/>
</dbReference>
<sequence length="394" mass="42428">MIGRKTPPLVEVEDIRPKGFDDYEVRLGDVMRGERATFGKSLLDVQRELKIKASYIAAIENADTSAFESPGFIAGYVRSYARYLRLDPEWAYDTFCKETGFATAHGMSAAASSPKIAKTNAQVNNLNRDPFEDPNAPFVPLGEGFMSRIEVGAIGSSLVLLALIAAIGYGGWSVLQQVQKVQFTPIEQAPDIVANIDPLASDDPTAFGPVDMVSPQTDALDRLYRPQALDVPVLVARDAPISTIDPSSVGAFPIQTSRSEAVIPPLLDALPQPLPVQVLNAEAPEVVLFAIQPTWVRVQAADQSILFEKILDAGEEYVVPSMETPPVLRAGNSGSLYFKVNGEPLGPAGAGSSTIKNVTLSPDALTQGYTLADPEKDKLLFDLINIAEADRTTQ</sequence>
<dbReference type="InterPro" id="IPR025194">
    <property type="entry name" value="RodZ-like_C"/>
</dbReference>
<dbReference type="Pfam" id="PF13413">
    <property type="entry name" value="HTH_25"/>
    <property type="match status" value="1"/>
</dbReference>
<keyword evidence="1" id="KW-0472">Membrane</keyword>
<evidence type="ECO:0000259" key="2">
    <source>
        <dbReference type="Pfam" id="PF13464"/>
    </source>
</evidence>
<dbReference type="InterPro" id="IPR010982">
    <property type="entry name" value="Lambda_DNA-bd_dom_sf"/>
</dbReference>
<dbReference type="InterPro" id="IPR050400">
    <property type="entry name" value="Bact_Cytoskel_RodZ"/>
</dbReference>
<feature type="domain" description="Cytoskeleton protein RodZ-like C-terminal" evidence="2">
    <location>
        <begin position="288"/>
        <end position="359"/>
    </location>
</feature>
<dbReference type="Gene3D" id="1.10.260.40">
    <property type="entry name" value="lambda repressor-like DNA-binding domains"/>
    <property type="match status" value="1"/>
</dbReference>
<protein>
    <submittedName>
        <fullName evidence="3">DUF4115 domain-containing protein</fullName>
    </submittedName>
</protein>
<evidence type="ECO:0000256" key="1">
    <source>
        <dbReference type="SAM" id="Phobius"/>
    </source>
</evidence>
<gene>
    <name evidence="3" type="ORF">HRQ87_13275</name>
</gene>
<dbReference type="Proteomes" id="UP000777935">
    <property type="component" value="Unassembled WGS sequence"/>
</dbReference>
<dbReference type="RefSeq" id="WP_174138928.1">
    <property type="nucleotide sequence ID" value="NZ_JABUFE010000008.1"/>
</dbReference>
<comment type="caution">
    <text evidence="3">The sequence shown here is derived from an EMBL/GenBank/DDBJ whole genome shotgun (WGS) entry which is preliminary data.</text>
</comment>
<keyword evidence="1" id="KW-1133">Transmembrane helix</keyword>
<evidence type="ECO:0000313" key="3">
    <source>
        <dbReference type="EMBL" id="NSX55773.1"/>
    </source>
</evidence>
<dbReference type="Pfam" id="PF13464">
    <property type="entry name" value="RodZ_C"/>
    <property type="match status" value="1"/>
</dbReference>